<reference evidence="10 11" key="1">
    <citation type="submission" date="2013-11" db="EMBL/GenBank/DDBJ databases">
        <title>Metagenomic analysis of a methanogenic consortium involved in long chain n-alkane degradation.</title>
        <authorList>
            <person name="Davidova I.A."/>
            <person name="Callaghan A.V."/>
            <person name="Wawrik B."/>
            <person name="Pruitt S."/>
            <person name="Marks C."/>
            <person name="Duncan K.E."/>
            <person name="Suflita J.M."/>
        </authorList>
    </citation>
    <scope>NUCLEOTIDE SEQUENCE [LARGE SCALE GENOMIC DNA]</scope>
    <source>
        <strain evidence="10 11">SPR</strain>
    </source>
</reference>
<accession>A0A0D2J5R1</accession>
<protein>
    <submittedName>
        <fullName evidence="10">4Fe-4S ferredoxin</fullName>
    </submittedName>
</protein>
<keyword evidence="2" id="KW-0004">4Fe-4S</keyword>
<dbReference type="InterPro" id="IPR017900">
    <property type="entry name" value="4Fe4S_Fe_S_CS"/>
</dbReference>
<evidence type="ECO:0000259" key="9">
    <source>
        <dbReference type="PROSITE" id="PS51379"/>
    </source>
</evidence>
<dbReference type="AlphaFoldDB" id="A0A0D2J5R1"/>
<evidence type="ECO:0000256" key="5">
    <source>
        <dbReference type="ARBA" id="ARBA00022982"/>
    </source>
</evidence>
<evidence type="ECO:0000256" key="8">
    <source>
        <dbReference type="SAM" id="MobiDB-lite"/>
    </source>
</evidence>
<evidence type="ECO:0000313" key="11">
    <source>
        <dbReference type="Proteomes" id="UP000032233"/>
    </source>
</evidence>
<dbReference type="SUPFAM" id="SSF54862">
    <property type="entry name" value="4Fe-4S ferredoxins"/>
    <property type="match status" value="1"/>
</dbReference>
<evidence type="ECO:0000256" key="3">
    <source>
        <dbReference type="ARBA" id="ARBA00022723"/>
    </source>
</evidence>
<dbReference type="Gene3D" id="3.30.70.20">
    <property type="match status" value="2"/>
</dbReference>
<keyword evidence="7" id="KW-0411">Iron-sulfur</keyword>
<dbReference type="PANTHER" id="PTHR43177:SF5">
    <property type="entry name" value="ANAEROBIC DIMETHYL SULFOXIDE REDUCTASE CHAIN B-RELATED"/>
    <property type="match status" value="1"/>
</dbReference>
<evidence type="ECO:0000256" key="7">
    <source>
        <dbReference type="ARBA" id="ARBA00023014"/>
    </source>
</evidence>
<organism evidence="10 11">
    <name type="scientific">Dethiosulfatarculus sandiegensis</name>
    <dbReference type="NCBI Taxonomy" id="1429043"/>
    <lineage>
        <taxon>Bacteria</taxon>
        <taxon>Pseudomonadati</taxon>
        <taxon>Thermodesulfobacteriota</taxon>
        <taxon>Desulfarculia</taxon>
        <taxon>Desulfarculales</taxon>
        <taxon>Desulfarculaceae</taxon>
        <taxon>Dethiosulfatarculus</taxon>
    </lineage>
</organism>
<dbReference type="CDD" id="cd16374">
    <property type="entry name" value="DMSOR_beta_like"/>
    <property type="match status" value="1"/>
</dbReference>
<dbReference type="PATRIC" id="fig|1429043.3.peg.2818"/>
<evidence type="ECO:0000313" key="10">
    <source>
        <dbReference type="EMBL" id="KIX13449.1"/>
    </source>
</evidence>
<feature type="region of interest" description="Disordered" evidence="8">
    <location>
        <begin position="154"/>
        <end position="186"/>
    </location>
</feature>
<name>A0A0D2J5R1_9BACT</name>
<keyword evidence="1" id="KW-0813">Transport</keyword>
<comment type="caution">
    <text evidence="10">The sequence shown here is derived from an EMBL/GenBank/DDBJ whole genome shotgun (WGS) entry which is preliminary data.</text>
</comment>
<evidence type="ECO:0000256" key="4">
    <source>
        <dbReference type="ARBA" id="ARBA00022737"/>
    </source>
</evidence>
<dbReference type="Pfam" id="PF13247">
    <property type="entry name" value="Fer4_11"/>
    <property type="match status" value="1"/>
</dbReference>
<evidence type="ECO:0000256" key="6">
    <source>
        <dbReference type="ARBA" id="ARBA00023004"/>
    </source>
</evidence>
<keyword evidence="5" id="KW-0249">Electron transport</keyword>
<keyword evidence="11" id="KW-1185">Reference proteome</keyword>
<dbReference type="PROSITE" id="PS00198">
    <property type="entry name" value="4FE4S_FER_1"/>
    <property type="match status" value="1"/>
</dbReference>
<dbReference type="GO" id="GO:0051539">
    <property type="term" value="F:4 iron, 4 sulfur cluster binding"/>
    <property type="evidence" value="ECO:0007669"/>
    <property type="project" value="UniProtKB-KW"/>
</dbReference>
<sequence length="186" mass="20020">MQCTLACATAHSQSKSLFAATLEKPQPKPRIHVGKGLFDEGFPNRCRHCDPAPCMLACLPGAIFRDPKTNTVLIKPEICINCASCAMACPFGVLRYHEDPFAPPGKVVAVKCDNCLERREQGMIPACVEACKAGALTFEDSALAQKAKTDQVAQATLSQGEAPLPPAPGFELQSAHKRSLKDLETR</sequence>
<dbReference type="EMBL" id="AZAC01000015">
    <property type="protein sequence ID" value="KIX13449.1"/>
    <property type="molecule type" value="Genomic_DNA"/>
</dbReference>
<keyword evidence="4" id="KW-0677">Repeat</keyword>
<dbReference type="InterPro" id="IPR017896">
    <property type="entry name" value="4Fe4S_Fe-S-bd"/>
</dbReference>
<evidence type="ECO:0000256" key="2">
    <source>
        <dbReference type="ARBA" id="ARBA00022485"/>
    </source>
</evidence>
<dbReference type="InterPro" id="IPR050954">
    <property type="entry name" value="ET_IronSulfur_Cluster-Binding"/>
</dbReference>
<dbReference type="InParanoid" id="A0A0D2J5R1"/>
<feature type="domain" description="4Fe-4S ferredoxin-type" evidence="9">
    <location>
        <begin position="70"/>
        <end position="99"/>
    </location>
</feature>
<gene>
    <name evidence="10" type="ORF">X474_13270</name>
</gene>
<proteinExistence type="predicted"/>
<keyword evidence="6" id="KW-0408">Iron</keyword>
<keyword evidence="3" id="KW-0479">Metal-binding</keyword>
<dbReference type="Proteomes" id="UP000032233">
    <property type="component" value="Unassembled WGS sequence"/>
</dbReference>
<dbReference type="PANTHER" id="PTHR43177">
    <property type="entry name" value="PROTEIN NRFC"/>
    <property type="match status" value="1"/>
</dbReference>
<evidence type="ECO:0000256" key="1">
    <source>
        <dbReference type="ARBA" id="ARBA00022448"/>
    </source>
</evidence>
<dbReference type="GO" id="GO:0046872">
    <property type="term" value="F:metal ion binding"/>
    <property type="evidence" value="ECO:0007669"/>
    <property type="project" value="UniProtKB-KW"/>
</dbReference>
<dbReference type="PROSITE" id="PS51379">
    <property type="entry name" value="4FE4S_FER_2"/>
    <property type="match status" value="1"/>
</dbReference>
<dbReference type="STRING" id="1429043.X474_13270"/>